<gene>
    <name evidence="2" type="ORF">GCM10022416_09110</name>
</gene>
<proteinExistence type="predicted"/>
<dbReference type="InterPro" id="IPR001919">
    <property type="entry name" value="CBD2"/>
</dbReference>
<dbReference type="Proteomes" id="UP001500266">
    <property type="component" value="Unassembled WGS sequence"/>
</dbReference>
<evidence type="ECO:0000313" key="3">
    <source>
        <dbReference type="Proteomes" id="UP001500266"/>
    </source>
</evidence>
<evidence type="ECO:0000313" key="2">
    <source>
        <dbReference type="EMBL" id="GAA4130888.1"/>
    </source>
</evidence>
<organism evidence="2 3">
    <name type="scientific">Actinomadura keratinilytica</name>
    <dbReference type="NCBI Taxonomy" id="547461"/>
    <lineage>
        <taxon>Bacteria</taxon>
        <taxon>Bacillati</taxon>
        <taxon>Actinomycetota</taxon>
        <taxon>Actinomycetes</taxon>
        <taxon>Streptosporangiales</taxon>
        <taxon>Thermomonosporaceae</taxon>
        <taxon>Actinomadura</taxon>
    </lineage>
</organism>
<sequence length="77" mass="8239">MTNGSGSDLPSWRLTFSYPPRKLTALWPYAWWRHGSTIMVSGGALPRGGSTTIYFQGNGEPLVPSSCTFNGSACTPG</sequence>
<comment type="caution">
    <text evidence="2">The sequence shown here is derived from an EMBL/GenBank/DDBJ whole genome shotgun (WGS) entry which is preliminary data.</text>
</comment>
<keyword evidence="3" id="KW-1185">Reference proteome</keyword>
<protein>
    <recommendedName>
        <fullName evidence="1">CBM2 domain-containing protein</fullName>
    </recommendedName>
</protein>
<name>A0ABP7Y566_9ACTN</name>
<dbReference type="InterPro" id="IPR008965">
    <property type="entry name" value="CBM2/CBM3_carb-bd_dom_sf"/>
</dbReference>
<dbReference type="RefSeq" id="WP_378271329.1">
    <property type="nucleotide sequence ID" value="NZ_JBHTFR010000001.1"/>
</dbReference>
<feature type="domain" description="CBM2" evidence="1">
    <location>
        <begin position="2"/>
        <end position="74"/>
    </location>
</feature>
<dbReference type="Gene3D" id="2.60.40.290">
    <property type="match status" value="1"/>
</dbReference>
<dbReference type="InterPro" id="IPR012291">
    <property type="entry name" value="CBM2_carb-bd_dom_sf"/>
</dbReference>
<dbReference type="SUPFAM" id="SSF49384">
    <property type="entry name" value="Carbohydrate-binding domain"/>
    <property type="match status" value="1"/>
</dbReference>
<dbReference type="Pfam" id="PF00553">
    <property type="entry name" value="CBM_2"/>
    <property type="match status" value="1"/>
</dbReference>
<evidence type="ECO:0000259" key="1">
    <source>
        <dbReference type="Pfam" id="PF00553"/>
    </source>
</evidence>
<reference evidence="3" key="1">
    <citation type="journal article" date="2019" name="Int. J. Syst. Evol. Microbiol.">
        <title>The Global Catalogue of Microorganisms (GCM) 10K type strain sequencing project: providing services to taxonomists for standard genome sequencing and annotation.</title>
        <authorList>
            <consortium name="The Broad Institute Genomics Platform"/>
            <consortium name="The Broad Institute Genome Sequencing Center for Infectious Disease"/>
            <person name="Wu L."/>
            <person name="Ma J."/>
        </authorList>
    </citation>
    <scope>NUCLEOTIDE SEQUENCE [LARGE SCALE GENOMIC DNA]</scope>
    <source>
        <strain evidence="3">JCM 17316</strain>
    </source>
</reference>
<accession>A0ABP7Y566</accession>
<dbReference type="EMBL" id="BAABDO010000008">
    <property type="protein sequence ID" value="GAA4130888.1"/>
    <property type="molecule type" value="Genomic_DNA"/>
</dbReference>